<feature type="domain" description="Thiolase C-terminal" evidence="2">
    <location>
        <begin position="236"/>
        <end position="380"/>
    </location>
</feature>
<dbReference type="PANTHER" id="PTHR42870:SF6">
    <property type="entry name" value="ACETYL-COA C-ACYLTRANSFERASE"/>
    <property type="match status" value="1"/>
</dbReference>
<evidence type="ECO:0000259" key="2">
    <source>
        <dbReference type="Pfam" id="PF22691"/>
    </source>
</evidence>
<accession>A0A0G0ZDS3</accession>
<dbReference type="NCBIfam" id="NF004720">
    <property type="entry name" value="PRK06064.1"/>
    <property type="match status" value="1"/>
</dbReference>
<dbReference type="PATRIC" id="fig|1618442.3.peg.578"/>
<reference evidence="3 4" key="1">
    <citation type="journal article" date="2015" name="Nature">
        <title>rRNA introns, odd ribosomes, and small enigmatic genomes across a large radiation of phyla.</title>
        <authorList>
            <person name="Brown C.T."/>
            <person name="Hug L.A."/>
            <person name="Thomas B.C."/>
            <person name="Sharon I."/>
            <person name="Castelle C.J."/>
            <person name="Singh A."/>
            <person name="Wilkins M.J."/>
            <person name="Williams K.H."/>
            <person name="Banfield J.F."/>
        </authorList>
    </citation>
    <scope>NUCLEOTIDE SEQUENCE [LARGE SCALE GENOMIC DNA]</scope>
</reference>
<gene>
    <name evidence="3" type="ORF">UV09_C0012G0051</name>
</gene>
<feature type="domain" description="Thiolase N-terminal" evidence="1">
    <location>
        <begin position="15"/>
        <end position="221"/>
    </location>
</feature>
<keyword evidence="3" id="KW-0012">Acyltransferase</keyword>
<dbReference type="PIRSF" id="PIRSF000429">
    <property type="entry name" value="Ac-CoA_Ac_transf"/>
    <property type="match status" value="1"/>
</dbReference>
<comment type="caution">
    <text evidence="3">The sequence shown here is derived from an EMBL/GenBank/DDBJ whole genome shotgun (WGS) entry which is preliminary data.</text>
</comment>
<dbReference type="Pfam" id="PF00108">
    <property type="entry name" value="Thiolase_N"/>
    <property type="match status" value="1"/>
</dbReference>
<dbReference type="GO" id="GO:0016747">
    <property type="term" value="F:acyltransferase activity, transferring groups other than amino-acyl groups"/>
    <property type="evidence" value="ECO:0007669"/>
    <property type="project" value="InterPro"/>
</dbReference>
<protein>
    <submittedName>
        <fullName evidence="3">Acetyl-CoA acyltransferase</fullName>
    </submittedName>
</protein>
<evidence type="ECO:0000313" key="3">
    <source>
        <dbReference type="EMBL" id="KKS46882.1"/>
    </source>
</evidence>
<dbReference type="SUPFAM" id="SSF53901">
    <property type="entry name" value="Thiolase-like"/>
    <property type="match status" value="2"/>
</dbReference>
<dbReference type="CDD" id="cd00829">
    <property type="entry name" value="SCP-x_thiolase"/>
    <property type="match status" value="1"/>
</dbReference>
<dbReference type="InterPro" id="IPR020616">
    <property type="entry name" value="Thiolase_N"/>
</dbReference>
<dbReference type="InterPro" id="IPR055140">
    <property type="entry name" value="Thiolase_C_2"/>
</dbReference>
<dbReference type="Proteomes" id="UP000034320">
    <property type="component" value="Unassembled WGS sequence"/>
</dbReference>
<dbReference type="PANTHER" id="PTHR42870">
    <property type="entry name" value="ACETYL-COA C-ACETYLTRANSFERASE"/>
    <property type="match status" value="1"/>
</dbReference>
<name>A0A0G0ZDS3_9BACT</name>
<organism evidence="3 4">
    <name type="scientific">Candidatus Gottesmanbacteria bacterium GW2011_GWA2_42_18</name>
    <dbReference type="NCBI Taxonomy" id="1618442"/>
    <lineage>
        <taxon>Bacteria</taxon>
        <taxon>Candidatus Gottesmaniibacteriota</taxon>
    </lineage>
</organism>
<dbReference type="AlphaFoldDB" id="A0A0G0ZDS3"/>
<keyword evidence="3" id="KW-0808">Transferase</keyword>
<evidence type="ECO:0000313" key="4">
    <source>
        <dbReference type="Proteomes" id="UP000034320"/>
    </source>
</evidence>
<dbReference type="InterPro" id="IPR002155">
    <property type="entry name" value="Thiolase"/>
</dbReference>
<dbReference type="Gene3D" id="3.40.47.10">
    <property type="match status" value="1"/>
</dbReference>
<evidence type="ECO:0000259" key="1">
    <source>
        <dbReference type="Pfam" id="PF00108"/>
    </source>
</evidence>
<dbReference type="InterPro" id="IPR016039">
    <property type="entry name" value="Thiolase-like"/>
</dbReference>
<dbReference type="EMBL" id="LCDD01000012">
    <property type="protein sequence ID" value="KKS46882.1"/>
    <property type="molecule type" value="Genomic_DNA"/>
</dbReference>
<sequence length="380" mass="39252">MKDINILAGATSSFGELWGVSPRKLVSDVTAEALKESGIKRHEIEAIFVGNMLSSSLGSQDHLGAFFSEELGLDVPAVKIEAACASGGMAVHTACLAVLSGQYETVLVVGVEKMTDHKPEEVASALMAAGTDGEREAGATFPTLYALIARAHMAKYATTELQMAAVSVKNHFHASLNSHAQFKNPITEEMVLKSPVVASPLKILDCSPITDGAASLILSRRKSGGKNIAITASEAATDSLGLAQRESLTSLKAAAEAAKKAYRSAGILPNDINVAEVHDCFSIAEIIAMEDLSFFTKGTAAKNIASGMTRLGGKGIIVNTSGGLKAAGHPVGATGVKQVVEILQQLKGISGAKQVSGAKIGLTHNVGGSGATAVVHILKK</sequence>
<dbReference type="Pfam" id="PF22691">
    <property type="entry name" value="Thiolase_C_1"/>
    <property type="match status" value="1"/>
</dbReference>
<proteinExistence type="predicted"/>